<dbReference type="SUPFAM" id="SSF50475">
    <property type="entry name" value="FMN-binding split barrel"/>
    <property type="match status" value="1"/>
</dbReference>
<dbReference type="PANTHER" id="PTHR24960">
    <property type="entry name" value="PHOTOSYSTEM I IRON-SULFUR CENTER-RELATED"/>
    <property type="match status" value="1"/>
</dbReference>
<dbReference type="Pfam" id="PF01243">
    <property type="entry name" value="PNPOx_N"/>
    <property type="match status" value="1"/>
</dbReference>
<sequence length="234" mass="25808">MAKEITAQRCLDILREIKDVAFATVDEKGKPQVRIIDVMIVEDEKLYFCTGRGKDFYSQLIGNGEVAVTGLNKDFQMVRLSGKAEKLPDQKYWIDRIFDENPVMNGVYPGESRYVLEPFCISNGELEFFDLGVSPIFRKNFVIGGEAGETSSASADEPAETAETGGAGNTGAEGAFSKKGFFITDVCIGCGKCRRNCPQQCIDEGKPFFINQDHCLHCGLCFENCPVQAIVKRG</sequence>
<dbReference type="InterPro" id="IPR050157">
    <property type="entry name" value="PSI_iron-sulfur_center"/>
</dbReference>
<dbReference type="SUPFAM" id="SSF54862">
    <property type="entry name" value="4Fe-4S ferredoxins"/>
    <property type="match status" value="1"/>
</dbReference>
<dbReference type="GO" id="GO:0051539">
    <property type="term" value="F:4 iron, 4 sulfur cluster binding"/>
    <property type="evidence" value="ECO:0007669"/>
    <property type="project" value="UniProtKB-KW"/>
</dbReference>
<evidence type="ECO:0000259" key="9">
    <source>
        <dbReference type="PROSITE" id="PS51379"/>
    </source>
</evidence>
<dbReference type="GO" id="GO:0046872">
    <property type="term" value="F:metal ion binding"/>
    <property type="evidence" value="ECO:0007669"/>
    <property type="project" value="UniProtKB-KW"/>
</dbReference>
<dbReference type="InterPro" id="IPR017900">
    <property type="entry name" value="4Fe4S_Fe_S_CS"/>
</dbReference>
<dbReference type="Pfam" id="PF13237">
    <property type="entry name" value="Fer4_10"/>
    <property type="match status" value="1"/>
</dbReference>
<feature type="domain" description="4Fe-4S ferredoxin-type" evidence="9">
    <location>
        <begin position="178"/>
        <end position="203"/>
    </location>
</feature>
<dbReference type="EMBL" id="VUNB01000006">
    <property type="protein sequence ID" value="MST69562.1"/>
    <property type="molecule type" value="Genomic_DNA"/>
</dbReference>
<evidence type="ECO:0000256" key="8">
    <source>
        <dbReference type="SAM" id="MobiDB-lite"/>
    </source>
</evidence>
<dbReference type="InterPro" id="IPR012349">
    <property type="entry name" value="Split_barrel_FMN-bd"/>
</dbReference>
<dbReference type="PROSITE" id="PS00198">
    <property type="entry name" value="4FE4S_FER_1"/>
    <property type="match status" value="2"/>
</dbReference>
<gene>
    <name evidence="10" type="ORF">FYJ66_08200</name>
</gene>
<dbReference type="InterPro" id="IPR011576">
    <property type="entry name" value="Pyridox_Oxase_N"/>
</dbReference>
<feature type="domain" description="4Fe-4S ferredoxin-type" evidence="9">
    <location>
        <begin position="206"/>
        <end position="234"/>
    </location>
</feature>
<dbReference type="PROSITE" id="PS51379">
    <property type="entry name" value="4FE4S_FER_2"/>
    <property type="match status" value="2"/>
</dbReference>
<protein>
    <recommendedName>
        <fullName evidence="3">Ferredoxin</fullName>
    </recommendedName>
</protein>
<dbReference type="PANTHER" id="PTHR24960:SF79">
    <property type="entry name" value="PHOTOSYSTEM I IRON-SULFUR CENTER"/>
    <property type="match status" value="1"/>
</dbReference>
<dbReference type="RefSeq" id="WP_154573032.1">
    <property type="nucleotide sequence ID" value="NZ_VUNB01000006.1"/>
</dbReference>
<reference evidence="10" key="1">
    <citation type="submission" date="2019-09" db="EMBL/GenBank/DDBJ databases">
        <title>In-depth cultivation of the pig gut microbiome towards novel bacterial diversity and tailored functional studies.</title>
        <authorList>
            <person name="Wylensek D."/>
            <person name="Hitch T.C.A."/>
            <person name="Clavel T."/>
        </authorList>
    </citation>
    <scope>NUCLEOTIDE SEQUENCE</scope>
    <source>
        <strain evidence="10">RF-744-FAT-WT-3</strain>
    </source>
</reference>
<evidence type="ECO:0000256" key="2">
    <source>
        <dbReference type="ARBA" id="ARBA00003532"/>
    </source>
</evidence>
<evidence type="ECO:0000256" key="5">
    <source>
        <dbReference type="ARBA" id="ARBA00022723"/>
    </source>
</evidence>
<evidence type="ECO:0000256" key="4">
    <source>
        <dbReference type="ARBA" id="ARBA00022485"/>
    </source>
</evidence>
<evidence type="ECO:0000256" key="6">
    <source>
        <dbReference type="ARBA" id="ARBA00023004"/>
    </source>
</evidence>
<keyword evidence="7" id="KW-0411">Iron-sulfur</keyword>
<dbReference type="Gene3D" id="2.30.110.10">
    <property type="entry name" value="Electron Transport, Fmn-binding Protein, Chain A"/>
    <property type="match status" value="1"/>
</dbReference>
<keyword evidence="6" id="KW-0408">Iron</keyword>
<keyword evidence="4" id="KW-0004">4Fe-4S</keyword>
<comment type="caution">
    <text evidence="10">The sequence shown here is derived from an EMBL/GenBank/DDBJ whole genome shotgun (WGS) entry which is preliminary data.</text>
</comment>
<accession>A0A6A8M899</accession>
<evidence type="ECO:0000256" key="1">
    <source>
        <dbReference type="ARBA" id="ARBA00001966"/>
    </source>
</evidence>
<organism evidence="10">
    <name type="scientific">Baileyella intestinalis</name>
    <dbReference type="NCBI Taxonomy" id="2606709"/>
    <lineage>
        <taxon>Bacteria</taxon>
        <taxon>Bacillati</taxon>
        <taxon>Bacillota</taxon>
        <taxon>Clostridia</taxon>
        <taxon>Peptostreptococcales</taxon>
        <taxon>Anaerovoracaceae</taxon>
        <taxon>Baileyella</taxon>
    </lineage>
</organism>
<name>A0A6A8M899_9FIRM</name>
<proteinExistence type="predicted"/>
<comment type="cofactor">
    <cofactor evidence="1">
        <name>[4Fe-4S] cluster</name>
        <dbReference type="ChEBI" id="CHEBI:49883"/>
    </cofactor>
</comment>
<dbReference type="AlphaFoldDB" id="A0A6A8M899"/>
<evidence type="ECO:0000256" key="7">
    <source>
        <dbReference type="ARBA" id="ARBA00023014"/>
    </source>
</evidence>
<dbReference type="Gene3D" id="3.30.70.20">
    <property type="match status" value="1"/>
</dbReference>
<evidence type="ECO:0000256" key="3">
    <source>
        <dbReference type="ARBA" id="ARBA00013529"/>
    </source>
</evidence>
<evidence type="ECO:0000313" key="10">
    <source>
        <dbReference type="EMBL" id="MST69562.1"/>
    </source>
</evidence>
<feature type="region of interest" description="Disordered" evidence="8">
    <location>
        <begin position="149"/>
        <end position="170"/>
    </location>
</feature>
<comment type="function">
    <text evidence="2">Ferredoxins are iron-sulfur proteins that transfer electrons in a wide variety of metabolic reactions.</text>
</comment>
<keyword evidence="5" id="KW-0479">Metal-binding</keyword>
<dbReference type="InterPro" id="IPR017896">
    <property type="entry name" value="4Fe4S_Fe-S-bd"/>
</dbReference>